<accession>A0ABV6C7S5</accession>
<dbReference type="EMBL" id="JBHLXE010000027">
    <property type="protein sequence ID" value="MFC0178995.1"/>
    <property type="molecule type" value="Genomic_DNA"/>
</dbReference>
<name>A0ABV6C7S5_9GAMM</name>
<evidence type="ECO:0000313" key="2">
    <source>
        <dbReference type="EMBL" id="MFC0178995.1"/>
    </source>
</evidence>
<proteinExistence type="predicted"/>
<evidence type="ECO:0000259" key="1">
    <source>
        <dbReference type="Pfam" id="PF04233"/>
    </source>
</evidence>
<comment type="caution">
    <text evidence="2">The sequence shown here is derived from an EMBL/GenBank/DDBJ whole genome shotgun (WGS) entry which is preliminary data.</text>
</comment>
<protein>
    <submittedName>
        <fullName evidence="2">Phage minor head protein</fullName>
    </submittedName>
</protein>
<feature type="domain" description="Phage head morphogenesis" evidence="1">
    <location>
        <begin position="151"/>
        <end position="273"/>
    </location>
</feature>
<organism evidence="2 3">
    <name type="scientific">Thorsellia kenyensis</name>
    <dbReference type="NCBI Taxonomy" id="1549888"/>
    <lineage>
        <taxon>Bacteria</taxon>
        <taxon>Pseudomonadati</taxon>
        <taxon>Pseudomonadota</taxon>
        <taxon>Gammaproteobacteria</taxon>
        <taxon>Enterobacterales</taxon>
        <taxon>Thorselliaceae</taxon>
        <taxon>Thorsellia</taxon>
    </lineage>
</organism>
<evidence type="ECO:0000313" key="3">
    <source>
        <dbReference type="Proteomes" id="UP001589758"/>
    </source>
</evidence>
<dbReference type="PIRSF" id="PIRSF034565">
    <property type="entry name" value="UCP034565"/>
    <property type="match status" value="1"/>
</dbReference>
<gene>
    <name evidence="2" type="ORF">ACFFIT_02615</name>
</gene>
<dbReference type="Pfam" id="PF04233">
    <property type="entry name" value="Phage_Mu_F"/>
    <property type="match status" value="1"/>
</dbReference>
<dbReference type="InterPro" id="IPR017029">
    <property type="entry name" value="Phage_head_put"/>
</dbReference>
<sequence length="359" mass="40635">MSISQKLLDGLIYQSIFIDRYGRSAAQKLLRSLLKLDPVIERKLLDALDGLNVYSLTLSQIEEALQPINELYSNELNSRFSELQKELEEFSQTVNEKQYALFASIIPIEILSKIIFVAASETLIAVTAAEKPFQGRLLGEWAAKLAEVSLNKIVQAVYNGYVEGLTNQQIARKIIGTKKNKYKDGILEINRKNVNSIVRTAVSHYASTTRTELFKANEEYIKGQVWCSTLDTRTSPTCIARDGKKYTLDGQPIGHQLPYLGGAGKAHFCCRSSMVPILKSWKEMGFDFKELKPSTRASMDGQVPEDTKYSDWIQRQSFERQVQVLGKERALLMRDGVTVEKMFTDNGEFLTLEQLKKIL</sequence>
<dbReference type="Proteomes" id="UP001589758">
    <property type="component" value="Unassembled WGS sequence"/>
</dbReference>
<reference evidence="2 3" key="1">
    <citation type="submission" date="2024-09" db="EMBL/GenBank/DDBJ databases">
        <authorList>
            <person name="Sun Q."/>
            <person name="Mori K."/>
        </authorList>
    </citation>
    <scope>NUCLEOTIDE SEQUENCE [LARGE SCALE GENOMIC DNA]</scope>
    <source>
        <strain evidence="2 3">CCM 8545</strain>
    </source>
</reference>
<dbReference type="InterPro" id="IPR006528">
    <property type="entry name" value="Phage_head_morphogenesis_dom"/>
</dbReference>
<keyword evidence="3" id="KW-1185">Reference proteome</keyword>
<dbReference type="RefSeq" id="WP_385876091.1">
    <property type="nucleotide sequence ID" value="NZ_JBHLXE010000027.1"/>
</dbReference>